<dbReference type="Proteomes" id="UP001652624">
    <property type="component" value="Chromosome 7"/>
</dbReference>
<proteinExistence type="predicted"/>
<dbReference type="InterPro" id="IPR050828">
    <property type="entry name" value="C-type_lectin/matrix_domain"/>
</dbReference>
<dbReference type="InterPro" id="IPR016187">
    <property type="entry name" value="CTDL_fold"/>
</dbReference>
<keyword evidence="3" id="KW-1133">Transmembrane helix</keyword>
<comment type="subcellular location">
    <subcellularLocation>
        <location evidence="1">Cell membrane</location>
        <topology evidence="1">Single-pass type II membrane protein</topology>
    </subcellularLocation>
</comment>
<dbReference type="PANTHER" id="PTHR45710:SF31">
    <property type="entry name" value="EARLY ACTIVATION ANTIGEN CD69"/>
    <property type="match status" value="1"/>
</dbReference>
<dbReference type="PROSITE" id="PS50041">
    <property type="entry name" value="C_TYPE_LECTIN_2"/>
    <property type="match status" value="1"/>
</dbReference>
<dbReference type="InterPro" id="IPR033992">
    <property type="entry name" value="NKR-like_CTLD"/>
</dbReference>
<reference evidence="6" key="1">
    <citation type="submission" date="2025-08" db="UniProtKB">
        <authorList>
            <consortium name="RefSeq"/>
        </authorList>
    </citation>
    <scope>IDENTIFICATION</scope>
</reference>
<dbReference type="GeneID" id="103107062"/>
<keyword evidence="3" id="KW-0472">Membrane</keyword>
<dbReference type="OrthoDB" id="10059571at2759"/>
<dbReference type="FunCoup" id="A0A1S2Z9B1">
    <property type="interactions" value="149"/>
</dbReference>
<keyword evidence="3" id="KW-0812">Transmembrane</keyword>
<dbReference type="CDD" id="cd03593">
    <property type="entry name" value="CLECT_NK_receptors_like"/>
    <property type="match status" value="1"/>
</dbReference>
<protein>
    <submittedName>
        <fullName evidence="6">Early activation antigen CD69</fullName>
    </submittedName>
</protein>
<evidence type="ECO:0000313" key="6">
    <source>
        <dbReference type="RefSeq" id="XP_007515858.2"/>
    </source>
</evidence>
<sequence length="201" mass="22711">MKMSAEECSIIENSSLHLERGQPDNSTSPHSARHREGYLQVAVPCAVVNVVIITVLIMTLIALTVGQYNCTRHHTSLESSKSHVSTCTDDWIGYQRKCYFFSTKKRSWSLAQNECSAHGATLALIHSEKDLIFLKRYVGGDKHWIGLKNETDQMWKWSDGRKFDSWFNITGAGKCTFLTSSEVSSTDCEKSMHWICSKHSS</sequence>
<name>A0A1S2Z9B1_ERIEU</name>
<dbReference type="PANTHER" id="PTHR45710">
    <property type="entry name" value="C-TYPE LECTIN DOMAIN-CONTAINING PROTEIN 180"/>
    <property type="match status" value="1"/>
</dbReference>
<dbReference type="Gene3D" id="3.10.100.10">
    <property type="entry name" value="Mannose-Binding Protein A, subunit A"/>
    <property type="match status" value="1"/>
</dbReference>
<dbReference type="SUPFAM" id="SSF56436">
    <property type="entry name" value="C-type lectin-like"/>
    <property type="match status" value="1"/>
</dbReference>
<evidence type="ECO:0000256" key="3">
    <source>
        <dbReference type="SAM" id="Phobius"/>
    </source>
</evidence>
<feature type="transmembrane region" description="Helical" evidence="3">
    <location>
        <begin position="41"/>
        <end position="63"/>
    </location>
</feature>
<dbReference type="GO" id="GO:0005886">
    <property type="term" value="C:plasma membrane"/>
    <property type="evidence" value="ECO:0007669"/>
    <property type="project" value="UniProtKB-SubCell"/>
</dbReference>
<evidence type="ECO:0000256" key="1">
    <source>
        <dbReference type="ARBA" id="ARBA00004401"/>
    </source>
</evidence>
<evidence type="ECO:0000259" key="4">
    <source>
        <dbReference type="PROSITE" id="PS50041"/>
    </source>
</evidence>
<dbReference type="InParanoid" id="A0A1S2Z9B1"/>
<dbReference type="Pfam" id="PF00059">
    <property type="entry name" value="Lectin_C"/>
    <property type="match status" value="1"/>
</dbReference>
<dbReference type="GO" id="GO:0030246">
    <property type="term" value="F:carbohydrate binding"/>
    <property type="evidence" value="ECO:0007669"/>
    <property type="project" value="UniProtKB-KW"/>
</dbReference>
<organism evidence="5 6">
    <name type="scientific">Erinaceus europaeus</name>
    <name type="common">Western European hedgehog</name>
    <dbReference type="NCBI Taxonomy" id="9365"/>
    <lineage>
        <taxon>Eukaryota</taxon>
        <taxon>Metazoa</taxon>
        <taxon>Chordata</taxon>
        <taxon>Craniata</taxon>
        <taxon>Vertebrata</taxon>
        <taxon>Euteleostomi</taxon>
        <taxon>Mammalia</taxon>
        <taxon>Eutheria</taxon>
        <taxon>Laurasiatheria</taxon>
        <taxon>Eulipotyphla</taxon>
        <taxon>Erinaceidae</taxon>
        <taxon>Erinaceinae</taxon>
        <taxon>Erinaceus</taxon>
    </lineage>
</organism>
<evidence type="ECO:0000313" key="5">
    <source>
        <dbReference type="Proteomes" id="UP001652624"/>
    </source>
</evidence>
<gene>
    <name evidence="6" type="primary">CD69</name>
</gene>
<dbReference type="eggNOG" id="KOG4297">
    <property type="taxonomic scope" value="Eukaryota"/>
</dbReference>
<feature type="domain" description="C-type lectin" evidence="4">
    <location>
        <begin position="94"/>
        <end position="197"/>
    </location>
</feature>
<evidence type="ECO:0000256" key="2">
    <source>
        <dbReference type="ARBA" id="ARBA00022734"/>
    </source>
</evidence>
<dbReference type="InterPro" id="IPR016186">
    <property type="entry name" value="C-type_lectin-like/link_sf"/>
</dbReference>
<dbReference type="RefSeq" id="XP_007515858.2">
    <property type="nucleotide sequence ID" value="XM_007515796.2"/>
</dbReference>
<keyword evidence="2" id="KW-0430">Lectin</keyword>
<dbReference type="InterPro" id="IPR001304">
    <property type="entry name" value="C-type_lectin-like"/>
</dbReference>
<keyword evidence="5" id="KW-1185">Reference proteome</keyword>
<accession>A0A1S2Z9B1</accession>
<dbReference type="AlphaFoldDB" id="A0A1S2Z9B1"/>
<dbReference type="SMART" id="SM00034">
    <property type="entry name" value="CLECT"/>
    <property type="match status" value="1"/>
</dbReference>